<dbReference type="PANTHER" id="PTHR34236">
    <property type="entry name" value="DIMETHYL SULFOXIDE REDUCTASE TRANSCRIPTIONAL ACTIVATOR"/>
    <property type="match status" value="1"/>
</dbReference>
<name>A0A9E7NBV7_9EURY</name>
<feature type="domain" description="HVO-0513-like N-terminal" evidence="4">
    <location>
        <begin position="18"/>
        <end position="148"/>
    </location>
</feature>
<evidence type="ECO:0000256" key="1">
    <source>
        <dbReference type="ARBA" id="ARBA00023015"/>
    </source>
</evidence>
<reference evidence="5" key="1">
    <citation type="submission" date="2022-06" db="EMBL/GenBank/DDBJ databases">
        <title>Diverse halophilic archaea isolated from saline environments.</title>
        <authorList>
            <person name="Cui H.-L."/>
        </authorList>
    </citation>
    <scope>NUCLEOTIDE SEQUENCE</scope>
    <source>
        <strain evidence="5">WLHS1</strain>
    </source>
</reference>
<keyword evidence="6" id="KW-1185">Reference proteome</keyword>
<keyword evidence="1" id="KW-0805">Transcription regulation</keyword>
<protein>
    <submittedName>
        <fullName evidence="5">Helix-turn-helix domain-containing protein</fullName>
    </submittedName>
</protein>
<dbReference type="KEGG" id="sawl:NGM29_00650"/>
<dbReference type="Pfam" id="PF24278">
    <property type="entry name" value="HVO_0513_N"/>
    <property type="match status" value="1"/>
</dbReference>
<dbReference type="Gene3D" id="1.10.10.10">
    <property type="entry name" value="Winged helix-like DNA-binding domain superfamily/Winged helix DNA-binding domain"/>
    <property type="match status" value="1"/>
</dbReference>
<dbReference type="GeneID" id="73288510"/>
<dbReference type="Proteomes" id="UP001056855">
    <property type="component" value="Chromosome"/>
</dbReference>
<accession>A0A9E7NBV7</accession>
<evidence type="ECO:0000313" key="6">
    <source>
        <dbReference type="Proteomes" id="UP001056855"/>
    </source>
</evidence>
<dbReference type="InterPro" id="IPR036388">
    <property type="entry name" value="WH-like_DNA-bd_sf"/>
</dbReference>
<dbReference type="PANTHER" id="PTHR34236:SF1">
    <property type="entry name" value="DIMETHYL SULFOXIDE REDUCTASE TRANSCRIPTIONAL ACTIVATOR"/>
    <property type="match status" value="1"/>
</dbReference>
<evidence type="ECO:0000313" key="5">
    <source>
        <dbReference type="EMBL" id="UTF53827.1"/>
    </source>
</evidence>
<evidence type="ECO:0000259" key="3">
    <source>
        <dbReference type="Pfam" id="PF04967"/>
    </source>
</evidence>
<dbReference type="InterPro" id="IPR056493">
    <property type="entry name" value="HVO_0513_N"/>
</dbReference>
<evidence type="ECO:0000259" key="4">
    <source>
        <dbReference type="Pfam" id="PF24278"/>
    </source>
</evidence>
<evidence type="ECO:0000256" key="2">
    <source>
        <dbReference type="ARBA" id="ARBA00023163"/>
    </source>
</evidence>
<dbReference type="AlphaFoldDB" id="A0A9E7NBV7"/>
<dbReference type="EMBL" id="CP100355">
    <property type="protein sequence ID" value="UTF53827.1"/>
    <property type="molecule type" value="Genomic_DNA"/>
</dbReference>
<feature type="domain" description="HTH bat-type" evidence="3">
    <location>
        <begin position="159"/>
        <end position="211"/>
    </location>
</feature>
<gene>
    <name evidence="5" type="ORF">NGM29_00650</name>
</gene>
<proteinExistence type="predicted"/>
<dbReference type="RefSeq" id="WP_254158347.1">
    <property type="nucleotide sequence ID" value="NZ_CP100355.1"/>
</dbReference>
<dbReference type="InterPro" id="IPR007050">
    <property type="entry name" value="HTH_bacterioopsin"/>
</dbReference>
<dbReference type="Pfam" id="PF04967">
    <property type="entry name" value="HTH_10"/>
    <property type="match status" value="1"/>
</dbReference>
<organism evidence="5 6">
    <name type="scientific">Natronosalvus rutilus</name>
    <dbReference type="NCBI Taxonomy" id="2953753"/>
    <lineage>
        <taxon>Archaea</taxon>
        <taxon>Methanobacteriati</taxon>
        <taxon>Methanobacteriota</taxon>
        <taxon>Stenosarchaea group</taxon>
        <taxon>Halobacteria</taxon>
        <taxon>Halobacteriales</taxon>
        <taxon>Natrialbaceae</taxon>
        <taxon>Natronosalvus</taxon>
    </lineage>
</organism>
<keyword evidence="2" id="KW-0804">Transcription</keyword>
<sequence>MHYARVRIAASGPETPVTALAAHEDVDAVHLLAGGVADTDAPTYSLSIDGNAAAVRSVLEAESDVLEWDVASAEAGSVFAYVRFRAPAAVGALREGLTRESLVVLLPATFRADGSVEMTVVGTQTDLSTTLTDLPDPLEATILEVGPYRADRLVGGRALTARQREVLAAAFEHGYYDVPRTASHEDLAAVLECAPSTVGEHLRKAERRLVESALE</sequence>